<sequence>MDSDSGLFVGLDIGTCLTKACYRVGRNGTTHHIFIGSTASPDVCSTISSTIPSALYYPPDSNVPLWGDDVTDARLLINFDPCRLVRYWKSGLQPGSHSYMDIIAKSQLLKLSIDQFPFQMVVHLLNRLFFDESALLKLTMRRASYNLGDVCLVFGKPSGWQMSTYKVFQDAAESLGLARRQIKFVSETEAFFREYLKSGESLGKDDAIVIADCGGYTVDIDAYQIVGLDEDKNLVTQVSPAGILPLSLPYGSESVWPIAKKYFRSLLEEKNDYIEDHIKRILDDLLPLWIWQIQKAKNIRGHLASNNCYDFCHALIRVDETRSPPWSAGMLRIPWRTIVGFFKQASIDSIVNELRSFIKRLPTKPTRVILGGGYSTMSIVRDALFELGKELDITFCQHEICKPVAAGAVDMAANPDIVESRLLKSSYSILTKFPWSEKEGPREIYQPSRNQFDHSWEFKAHDWMGKVGDKISTKQIFTSDSNEYLWRERFVREHDDLSWQETINAWDIHPGSDRFTVPTKLRGAQCETICLNVDFRNKIPDHSVLKMKKGYFYMRYSLEIHLDGDSLTFLIKTKDKNGNHYLVEIDDLGTTISSVILTGDCAQTREERSSNISNSTIADKTRFASTCGNHVKKSSQKIGINTSPDDASPQVCNSVNSVTPTPSLVDPFEKLEYDSVNLNLLLDQHHISSKELEDPFSSTCPRPKSDLYKPARRPRRGIKSKKAPTFETPQIPRPTTLDKIGLPIKDRSQSIDELSSSVLPLPSPVVPEDTIVVRRRKISFTTPARFG</sequence>
<dbReference type="PANTHER" id="PTHR42749">
    <property type="entry name" value="CELL SHAPE-DETERMINING PROTEIN MREB"/>
    <property type="match status" value="1"/>
</dbReference>
<dbReference type="EMBL" id="PQXH01000039">
    <property type="protein sequence ID" value="TGO15540.1"/>
    <property type="molecule type" value="Genomic_DNA"/>
</dbReference>
<keyword evidence="2" id="KW-1185">Reference proteome</keyword>
<organism evidence="1 2">
    <name type="scientific">Botrytis tulipae</name>
    <dbReference type="NCBI Taxonomy" id="87230"/>
    <lineage>
        <taxon>Eukaryota</taxon>
        <taxon>Fungi</taxon>
        <taxon>Dikarya</taxon>
        <taxon>Ascomycota</taxon>
        <taxon>Pezizomycotina</taxon>
        <taxon>Leotiomycetes</taxon>
        <taxon>Helotiales</taxon>
        <taxon>Sclerotiniaceae</taxon>
        <taxon>Botrytis</taxon>
    </lineage>
</organism>
<dbReference type="OrthoDB" id="3491605at2759"/>
<proteinExistence type="predicted"/>
<dbReference type="CDD" id="cd10170">
    <property type="entry name" value="ASKHA_NBD_HSP70"/>
    <property type="match status" value="1"/>
</dbReference>
<comment type="caution">
    <text evidence="1">The sequence shown here is derived from an EMBL/GenBank/DDBJ whole genome shotgun (WGS) entry which is preliminary data.</text>
</comment>
<gene>
    <name evidence="1" type="ORF">BTUL_0039g00570</name>
</gene>
<dbReference type="SUPFAM" id="SSF53067">
    <property type="entry name" value="Actin-like ATPase domain"/>
    <property type="match status" value="1"/>
</dbReference>
<dbReference type="PANTHER" id="PTHR42749:SF1">
    <property type="entry name" value="CELL SHAPE-DETERMINING PROTEIN MREB"/>
    <property type="match status" value="1"/>
</dbReference>
<evidence type="ECO:0000313" key="1">
    <source>
        <dbReference type="EMBL" id="TGO15540.1"/>
    </source>
</evidence>
<accession>A0A4Z1EVN2</accession>
<evidence type="ECO:0000313" key="2">
    <source>
        <dbReference type="Proteomes" id="UP000297777"/>
    </source>
</evidence>
<dbReference type="InterPro" id="IPR043129">
    <property type="entry name" value="ATPase_NBD"/>
</dbReference>
<dbReference type="AlphaFoldDB" id="A0A4Z1EVN2"/>
<protein>
    <submittedName>
        <fullName evidence="1">Uncharacterized protein</fullName>
    </submittedName>
</protein>
<name>A0A4Z1EVN2_9HELO</name>
<dbReference type="Proteomes" id="UP000297777">
    <property type="component" value="Unassembled WGS sequence"/>
</dbReference>
<reference evidence="1 2" key="1">
    <citation type="submission" date="2017-12" db="EMBL/GenBank/DDBJ databases">
        <title>Comparative genomics of Botrytis spp.</title>
        <authorList>
            <person name="Valero-Jimenez C.A."/>
            <person name="Tapia P."/>
            <person name="Veloso J."/>
            <person name="Silva-Moreno E."/>
            <person name="Staats M."/>
            <person name="Valdes J.H."/>
            <person name="Van Kan J.A.L."/>
        </authorList>
    </citation>
    <scope>NUCLEOTIDE SEQUENCE [LARGE SCALE GENOMIC DNA]</scope>
    <source>
        <strain evidence="1 2">Bt9001</strain>
    </source>
</reference>